<feature type="region of interest" description="Disordered" evidence="1">
    <location>
        <begin position="1"/>
        <end position="20"/>
    </location>
</feature>
<sequence length="181" mass="20118">MPNGGPTSKGAGLDEKMKGATHQEALYEHKRWKRPQRKALMEQNELANRRDMAFERARIPAIDPEEEQGSEQVKGKGKIMREPAKSQQSQRKVFAQKQAIQLLKATVRRQERASNRIAVLSEPMVWNQAPALTTTLPNGVRVVTKEGFGDLASVGVFLDAGVRDETKDLETPWAPPTSSSS</sequence>
<gene>
    <name evidence="2" type="ORF">PCOR1329_LOCUS52532</name>
</gene>
<comment type="caution">
    <text evidence="2">The sequence shown here is derived from an EMBL/GenBank/DDBJ whole genome shotgun (WGS) entry which is preliminary data.</text>
</comment>
<organism evidence="2 3">
    <name type="scientific">Prorocentrum cordatum</name>
    <dbReference type="NCBI Taxonomy" id="2364126"/>
    <lineage>
        <taxon>Eukaryota</taxon>
        <taxon>Sar</taxon>
        <taxon>Alveolata</taxon>
        <taxon>Dinophyceae</taxon>
        <taxon>Prorocentrales</taxon>
        <taxon>Prorocentraceae</taxon>
        <taxon>Prorocentrum</taxon>
    </lineage>
</organism>
<keyword evidence="3" id="KW-1185">Reference proteome</keyword>
<proteinExistence type="predicted"/>
<evidence type="ECO:0000313" key="3">
    <source>
        <dbReference type="Proteomes" id="UP001189429"/>
    </source>
</evidence>
<protein>
    <submittedName>
        <fullName evidence="2">Uncharacterized protein</fullName>
    </submittedName>
</protein>
<dbReference type="Proteomes" id="UP001189429">
    <property type="component" value="Unassembled WGS sequence"/>
</dbReference>
<reference evidence="2" key="1">
    <citation type="submission" date="2023-10" db="EMBL/GenBank/DDBJ databases">
        <authorList>
            <person name="Chen Y."/>
            <person name="Shah S."/>
            <person name="Dougan E. K."/>
            <person name="Thang M."/>
            <person name="Chan C."/>
        </authorList>
    </citation>
    <scope>NUCLEOTIDE SEQUENCE [LARGE SCALE GENOMIC DNA]</scope>
</reference>
<accession>A0ABN9UX74</accession>
<evidence type="ECO:0000256" key="1">
    <source>
        <dbReference type="SAM" id="MobiDB-lite"/>
    </source>
</evidence>
<evidence type="ECO:0000313" key="2">
    <source>
        <dbReference type="EMBL" id="CAK0864744.1"/>
    </source>
</evidence>
<dbReference type="EMBL" id="CAUYUJ010016393">
    <property type="protein sequence ID" value="CAK0864744.1"/>
    <property type="molecule type" value="Genomic_DNA"/>
</dbReference>
<name>A0ABN9UX74_9DINO</name>
<feature type="region of interest" description="Disordered" evidence="1">
    <location>
        <begin position="58"/>
        <end position="91"/>
    </location>
</feature>